<dbReference type="Gene3D" id="3.90.1070.10">
    <property type="match status" value="1"/>
</dbReference>
<name>A0A0P8ACJ2_9EURY</name>
<keyword evidence="2 5" id="KW-0378">Hydrolase</keyword>
<dbReference type="EC" id="3.1.3.18" evidence="5 6"/>
<dbReference type="SUPFAM" id="SSF56784">
    <property type="entry name" value="HAD-like"/>
    <property type="match status" value="1"/>
</dbReference>
<feature type="active site" description="Nucleophile" evidence="5">
    <location>
        <position position="9"/>
    </location>
</feature>
<comment type="cofactor">
    <cofactor evidence="5">
        <name>Mg(2+)</name>
        <dbReference type="ChEBI" id="CHEBI:18420"/>
    </cofactor>
</comment>
<evidence type="ECO:0000256" key="4">
    <source>
        <dbReference type="ARBA" id="ARBA00023277"/>
    </source>
</evidence>
<comment type="function">
    <text evidence="5">Catalyzes the dephosphorylation of 2-phosphoglycolate.</text>
</comment>
<comment type="catalytic activity">
    <reaction evidence="5">
        <text>2-phosphoglycolate + H2O = glycolate + phosphate</text>
        <dbReference type="Rhea" id="RHEA:14369"/>
        <dbReference type="ChEBI" id="CHEBI:15377"/>
        <dbReference type="ChEBI" id="CHEBI:29805"/>
        <dbReference type="ChEBI" id="CHEBI:43474"/>
        <dbReference type="ChEBI" id="CHEBI:58033"/>
        <dbReference type="EC" id="3.1.3.18"/>
    </reaction>
</comment>
<dbReference type="SFLD" id="SFLDG01140">
    <property type="entry name" value="C2.B:_Phosphomannomutase_and_P"/>
    <property type="match status" value="1"/>
</dbReference>
<dbReference type="PANTHER" id="PTHR10000">
    <property type="entry name" value="PHOSPHOSERINE PHOSPHATASE"/>
    <property type="match status" value="1"/>
</dbReference>
<dbReference type="EMBL" id="LKCM01000080">
    <property type="protein sequence ID" value="KPQ44491.1"/>
    <property type="molecule type" value="Genomic_DNA"/>
</dbReference>
<proteinExistence type="inferred from homology"/>
<dbReference type="PANTHER" id="PTHR10000:SF8">
    <property type="entry name" value="HAD SUPERFAMILY HYDROLASE-LIKE, TYPE 3"/>
    <property type="match status" value="1"/>
</dbReference>
<dbReference type="CDD" id="cd07514">
    <property type="entry name" value="HAD_Pase"/>
    <property type="match status" value="1"/>
</dbReference>
<dbReference type="NCBIfam" id="TIGR01487">
    <property type="entry name" value="Pglycolate_arch"/>
    <property type="match status" value="1"/>
</dbReference>
<dbReference type="InterPro" id="IPR006382">
    <property type="entry name" value="PGPase"/>
</dbReference>
<evidence type="ECO:0000256" key="6">
    <source>
        <dbReference type="NCBIfam" id="TIGR01487"/>
    </source>
</evidence>
<dbReference type="Pfam" id="PF08282">
    <property type="entry name" value="Hydrolase_3"/>
    <property type="match status" value="2"/>
</dbReference>
<keyword evidence="4 5" id="KW-0119">Carbohydrate metabolism</keyword>
<evidence type="ECO:0000256" key="2">
    <source>
        <dbReference type="ARBA" id="ARBA00022801"/>
    </source>
</evidence>
<comment type="caution">
    <text evidence="7">The sequence shown here is derived from an EMBL/GenBank/DDBJ whole genome shotgun (WGS) entry which is preliminary data.</text>
</comment>
<dbReference type="SFLD" id="SFLDF00446">
    <property type="entry name" value="phosphoglycolate_phosphatase_3"/>
    <property type="match status" value="1"/>
</dbReference>
<dbReference type="HAMAP" id="MF_01419">
    <property type="entry name" value="GPH_hydrolase_arch"/>
    <property type="match status" value="1"/>
</dbReference>
<sequence length="225" mass="24419">MVFKAVVVDVDGTITYSDRSIDCKAVAALRSLHVPVVIATGNVLCVVRAVAKLLGTSGIVMAENGGVVECGKVESDTSHIKECREALEILKQHFSHLEMLDLENRITEIGLRRNFDAKEARKFLGEDAPVDIVDTGFAIHIKSKKINKGTGLRRIAEMMGLDARDFVAIGDSPNDIEMLEAAGFGVAVGNAHPDLKRVAKMVTKGEHGTGVEEAVRDMKRRGEIR</sequence>
<dbReference type="GO" id="GO:0008967">
    <property type="term" value="F:phosphoglycolate phosphatase activity"/>
    <property type="evidence" value="ECO:0007669"/>
    <property type="project" value="UniProtKB-UniRule"/>
</dbReference>
<dbReference type="GO" id="GO:0000287">
    <property type="term" value="F:magnesium ion binding"/>
    <property type="evidence" value="ECO:0007669"/>
    <property type="project" value="InterPro"/>
</dbReference>
<feature type="binding site" evidence="5">
    <location>
        <position position="9"/>
    </location>
    <ligand>
        <name>Mg(2+)</name>
        <dbReference type="ChEBI" id="CHEBI:18420"/>
    </ligand>
</feature>
<dbReference type="InterPro" id="IPR023214">
    <property type="entry name" value="HAD_sf"/>
</dbReference>
<keyword evidence="1 5" id="KW-0479">Metal-binding</keyword>
<evidence type="ECO:0000256" key="1">
    <source>
        <dbReference type="ARBA" id="ARBA00022723"/>
    </source>
</evidence>
<feature type="binding site" evidence="5">
    <location>
        <position position="11"/>
    </location>
    <ligand>
        <name>Mg(2+)</name>
        <dbReference type="ChEBI" id="CHEBI:18420"/>
    </ligand>
</feature>
<gene>
    <name evidence="7" type="ORF">MPEBLZ_00955</name>
</gene>
<evidence type="ECO:0000313" key="8">
    <source>
        <dbReference type="Proteomes" id="UP000050360"/>
    </source>
</evidence>
<dbReference type="Proteomes" id="UP000050360">
    <property type="component" value="Unassembled WGS sequence"/>
</dbReference>
<reference evidence="7 8" key="1">
    <citation type="submission" date="2015-09" db="EMBL/GenBank/DDBJ databases">
        <title>A metagenomics-based metabolic model of nitrate-dependent anaerobic oxidation of methane by Methanoperedens-like archaea.</title>
        <authorList>
            <person name="Arshad A."/>
            <person name="Speth D.R."/>
            <person name="De Graaf R.M."/>
            <person name="Op Den Camp H.J."/>
            <person name="Jetten M.S."/>
            <person name="Welte C.U."/>
        </authorList>
    </citation>
    <scope>NUCLEOTIDE SEQUENCE [LARGE SCALE GENOMIC DNA]</scope>
</reference>
<dbReference type="Gene3D" id="3.40.50.1000">
    <property type="entry name" value="HAD superfamily/HAD-like"/>
    <property type="match status" value="1"/>
</dbReference>
<feature type="binding site" evidence="5">
    <location>
        <position position="175"/>
    </location>
    <ligand>
        <name>Mg(2+)</name>
        <dbReference type="ChEBI" id="CHEBI:18420"/>
    </ligand>
</feature>
<evidence type="ECO:0000313" key="7">
    <source>
        <dbReference type="EMBL" id="KPQ44491.1"/>
    </source>
</evidence>
<feature type="binding site" evidence="5">
    <location>
        <position position="171"/>
    </location>
    <ligand>
        <name>Mg(2+)</name>
        <dbReference type="ChEBI" id="CHEBI:18420"/>
    </ligand>
</feature>
<organism evidence="7 8">
    <name type="scientific">Candidatus Methanoperedens nitratireducens</name>
    <dbReference type="NCBI Taxonomy" id="1392998"/>
    <lineage>
        <taxon>Archaea</taxon>
        <taxon>Methanobacteriati</taxon>
        <taxon>Methanobacteriota</taxon>
        <taxon>Stenosarchaea group</taxon>
        <taxon>Methanomicrobia</taxon>
        <taxon>Methanosarcinales</taxon>
        <taxon>ANME-2 cluster</taxon>
        <taxon>Candidatus Methanoperedentaceae</taxon>
        <taxon>Candidatus Methanoperedens</taxon>
    </lineage>
</organism>
<dbReference type="SFLD" id="SFLDS00003">
    <property type="entry name" value="Haloacid_Dehalogenase"/>
    <property type="match status" value="1"/>
</dbReference>
<accession>A0A0P8ACJ2</accession>
<keyword evidence="3 5" id="KW-0460">Magnesium</keyword>
<dbReference type="InterPro" id="IPR036412">
    <property type="entry name" value="HAD-like_sf"/>
</dbReference>
<comment type="similarity">
    <text evidence="5">Belongs to the archaeal SPP-like hydrolase family.</text>
</comment>
<feature type="binding site" evidence="5">
    <location>
        <position position="148"/>
    </location>
    <ligand>
        <name>substrate</name>
    </ligand>
</feature>
<evidence type="ECO:0000256" key="3">
    <source>
        <dbReference type="ARBA" id="ARBA00022842"/>
    </source>
</evidence>
<dbReference type="GO" id="GO:0005829">
    <property type="term" value="C:cytosol"/>
    <property type="evidence" value="ECO:0007669"/>
    <property type="project" value="TreeGrafter"/>
</dbReference>
<protein>
    <recommendedName>
        <fullName evidence="5 6">Phosphoglycolate phosphatase</fullName>
        <shortName evidence="5">PGP</shortName>
        <shortName evidence="5">PGPase</shortName>
        <ecNumber evidence="5 6">3.1.3.18</ecNumber>
    </recommendedName>
</protein>
<dbReference type="AlphaFoldDB" id="A0A0P8ACJ2"/>
<evidence type="ECO:0000256" key="5">
    <source>
        <dbReference type="HAMAP-Rule" id="MF_01419"/>
    </source>
</evidence>
<dbReference type="NCBIfam" id="TIGR01482">
    <property type="entry name" value="SPP-subfamily"/>
    <property type="match status" value="1"/>
</dbReference>
<dbReference type="SFLD" id="SFLDG01144">
    <property type="entry name" value="C2.B.4:_PGP_Like"/>
    <property type="match status" value="1"/>
</dbReference>
<dbReference type="NCBIfam" id="NF002245">
    <property type="entry name" value="PRK01158.1"/>
    <property type="match status" value="1"/>
</dbReference>